<feature type="region of interest" description="Disordered" evidence="1">
    <location>
        <begin position="103"/>
        <end position="122"/>
    </location>
</feature>
<dbReference type="InterPro" id="IPR013096">
    <property type="entry name" value="Cupin_2"/>
</dbReference>
<gene>
    <name evidence="3" type="ORF">Vafri_7157</name>
</gene>
<sequence>MNMSTTWSVTQTSNINSTWTACRQRNGVHAPKHWQRFRCAAIASHTIGESKQPFGGAIVTKLAGSAKILKGERLIIPLLGPGKGTVHSELPFGASLECVKETPLTGPHTPLHRREDRSGTRTDDAIASSRIIDVLYVLAGTGIVETVDGAVRELHAGDSLVAWHTTTMLRPISGAGQPPAVLKFHFPASALKLPPGATAAPSPSHVDMQILVNNCLGDYDGELSHQEVADMLTRVQRRASKAISQLYNKQQNSSPQTAEMGTASAIGRDESYNHLALRHHQQAQATAPKPFARFRNLLPVVARHLGRLVRHVAAPAVGAFPMLRFAQAQHRTAARAPEAAEPSEANSPRPQQQLQQQQQGCGSVFIPRQRTINSQQSPTGCVLLQRALEEFKAFRFPRQTNKLAFVFDPSELGLSLSFGVEVFEPGHRTPRHIHRVAHELFFVLAGEGVAFCNGQRFPVSPGDCVVFPPHTVHGIDNISSQSKLYCLQLMTPNEAFVEHVKTGEAMGRLDDEDLCYLTSQHC</sequence>
<comment type="caution">
    <text evidence="3">The sequence shown here is derived from an EMBL/GenBank/DDBJ whole genome shotgun (WGS) entry which is preliminary data.</text>
</comment>
<dbReference type="Gene3D" id="2.60.120.10">
    <property type="entry name" value="Jelly Rolls"/>
    <property type="match status" value="1"/>
</dbReference>
<dbReference type="AlphaFoldDB" id="A0A8J4EWP0"/>
<dbReference type="PANTHER" id="PTHR43346">
    <property type="entry name" value="LIGAND BINDING DOMAIN PROTEIN, PUTATIVE (AFU_ORTHOLOGUE AFUA_6G14370)-RELATED"/>
    <property type="match status" value="1"/>
</dbReference>
<dbReference type="Pfam" id="PF07883">
    <property type="entry name" value="Cupin_2"/>
    <property type="match status" value="1"/>
</dbReference>
<reference evidence="3" key="1">
    <citation type="journal article" date="2021" name="Proc. Natl. Acad. Sci. U.S.A.">
        <title>Three genomes in the algal genus Volvox reveal the fate of a haploid sex-determining region after a transition to homothallism.</title>
        <authorList>
            <person name="Yamamoto K."/>
            <person name="Hamaji T."/>
            <person name="Kawai-Toyooka H."/>
            <person name="Matsuzaki R."/>
            <person name="Takahashi F."/>
            <person name="Nishimura Y."/>
            <person name="Kawachi M."/>
            <person name="Noguchi H."/>
            <person name="Minakuchi Y."/>
            <person name="Umen J.G."/>
            <person name="Toyoda A."/>
            <person name="Nozaki H."/>
        </authorList>
    </citation>
    <scope>NUCLEOTIDE SEQUENCE</scope>
    <source>
        <strain evidence="3">NIES-3780</strain>
    </source>
</reference>
<keyword evidence="4" id="KW-1185">Reference proteome</keyword>
<protein>
    <recommendedName>
        <fullName evidence="2">Cupin type-2 domain-containing protein</fullName>
    </recommendedName>
</protein>
<feature type="compositionally biased region" description="Basic and acidic residues" evidence="1">
    <location>
        <begin position="112"/>
        <end position="122"/>
    </location>
</feature>
<dbReference type="InterPro" id="IPR011051">
    <property type="entry name" value="RmlC_Cupin_sf"/>
</dbReference>
<evidence type="ECO:0000313" key="4">
    <source>
        <dbReference type="Proteomes" id="UP000747399"/>
    </source>
</evidence>
<feature type="domain" description="Cupin type-2" evidence="2">
    <location>
        <begin position="420"/>
        <end position="481"/>
    </location>
</feature>
<dbReference type="InterPro" id="IPR052538">
    <property type="entry name" value="Flavonoid_dioxygenase-like"/>
</dbReference>
<dbReference type="SUPFAM" id="SSF51182">
    <property type="entry name" value="RmlC-like cupins"/>
    <property type="match status" value="1"/>
</dbReference>
<evidence type="ECO:0000259" key="2">
    <source>
        <dbReference type="Pfam" id="PF07883"/>
    </source>
</evidence>
<dbReference type="InterPro" id="IPR014710">
    <property type="entry name" value="RmlC-like_jellyroll"/>
</dbReference>
<name>A0A8J4EWP0_9CHLO</name>
<dbReference type="Proteomes" id="UP000747399">
    <property type="component" value="Unassembled WGS sequence"/>
</dbReference>
<evidence type="ECO:0000313" key="3">
    <source>
        <dbReference type="EMBL" id="GIL51058.1"/>
    </source>
</evidence>
<feature type="compositionally biased region" description="Low complexity" evidence="1">
    <location>
        <begin position="334"/>
        <end position="359"/>
    </location>
</feature>
<dbReference type="EMBL" id="BNCO01000010">
    <property type="protein sequence ID" value="GIL51058.1"/>
    <property type="molecule type" value="Genomic_DNA"/>
</dbReference>
<accession>A0A8J4EWP0</accession>
<feature type="region of interest" description="Disordered" evidence="1">
    <location>
        <begin position="331"/>
        <end position="360"/>
    </location>
</feature>
<proteinExistence type="predicted"/>
<dbReference type="PANTHER" id="PTHR43346:SF1">
    <property type="entry name" value="QUERCETIN 2,3-DIOXYGENASE-RELATED"/>
    <property type="match status" value="1"/>
</dbReference>
<evidence type="ECO:0000256" key="1">
    <source>
        <dbReference type="SAM" id="MobiDB-lite"/>
    </source>
</evidence>
<organism evidence="3 4">
    <name type="scientific">Volvox africanus</name>
    <dbReference type="NCBI Taxonomy" id="51714"/>
    <lineage>
        <taxon>Eukaryota</taxon>
        <taxon>Viridiplantae</taxon>
        <taxon>Chlorophyta</taxon>
        <taxon>core chlorophytes</taxon>
        <taxon>Chlorophyceae</taxon>
        <taxon>CS clade</taxon>
        <taxon>Chlamydomonadales</taxon>
        <taxon>Volvocaceae</taxon>
        <taxon>Volvox</taxon>
    </lineage>
</organism>
<dbReference type="CDD" id="cd06987">
    <property type="entry name" value="cupin_MAE_RS03005"/>
    <property type="match status" value="1"/>
</dbReference>